<organism evidence="2 3">
    <name type="scientific">Jaapia argillacea MUCL 33604</name>
    <dbReference type="NCBI Taxonomy" id="933084"/>
    <lineage>
        <taxon>Eukaryota</taxon>
        <taxon>Fungi</taxon>
        <taxon>Dikarya</taxon>
        <taxon>Basidiomycota</taxon>
        <taxon>Agaricomycotina</taxon>
        <taxon>Agaricomycetes</taxon>
        <taxon>Agaricomycetidae</taxon>
        <taxon>Jaapiales</taxon>
        <taxon>Jaapiaceae</taxon>
        <taxon>Jaapia</taxon>
    </lineage>
</organism>
<evidence type="ECO:0000313" key="2">
    <source>
        <dbReference type="EMBL" id="KDQ58936.1"/>
    </source>
</evidence>
<dbReference type="AlphaFoldDB" id="A0A067Q8P3"/>
<evidence type="ECO:0000313" key="3">
    <source>
        <dbReference type="Proteomes" id="UP000027265"/>
    </source>
</evidence>
<dbReference type="InParanoid" id="A0A067Q8P3"/>
<feature type="compositionally biased region" description="Low complexity" evidence="1">
    <location>
        <begin position="228"/>
        <end position="245"/>
    </location>
</feature>
<feature type="compositionally biased region" description="Polar residues" evidence="1">
    <location>
        <begin position="246"/>
        <end position="261"/>
    </location>
</feature>
<proteinExistence type="predicted"/>
<name>A0A067Q8P3_9AGAM</name>
<feature type="region of interest" description="Disordered" evidence="1">
    <location>
        <begin position="162"/>
        <end position="285"/>
    </location>
</feature>
<feature type="compositionally biased region" description="Acidic residues" evidence="1">
    <location>
        <begin position="176"/>
        <end position="203"/>
    </location>
</feature>
<reference evidence="3" key="1">
    <citation type="journal article" date="2014" name="Proc. Natl. Acad. Sci. U.S.A.">
        <title>Extensive sampling of basidiomycete genomes demonstrates inadequacy of the white-rot/brown-rot paradigm for wood decay fungi.</title>
        <authorList>
            <person name="Riley R."/>
            <person name="Salamov A.A."/>
            <person name="Brown D.W."/>
            <person name="Nagy L.G."/>
            <person name="Floudas D."/>
            <person name="Held B.W."/>
            <person name="Levasseur A."/>
            <person name="Lombard V."/>
            <person name="Morin E."/>
            <person name="Otillar R."/>
            <person name="Lindquist E.A."/>
            <person name="Sun H."/>
            <person name="LaButti K.M."/>
            <person name="Schmutz J."/>
            <person name="Jabbour D."/>
            <person name="Luo H."/>
            <person name="Baker S.E."/>
            <person name="Pisabarro A.G."/>
            <person name="Walton J.D."/>
            <person name="Blanchette R.A."/>
            <person name="Henrissat B."/>
            <person name="Martin F."/>
            <person name="Cullen D."/>
            <person name="Hibbett D.S."/>
            <person name="Grigoriev I.V."/>
        </authorList>
    </citation>
    <scope>NUCLEOTIDE SEQUENCE [LARGE SCALE GENOMIC DNA]</scope>
    <source>
        <strain evidence="3">MUCL 33604</strain>
    </source>
</reference>
<dbReference type="Proteomes" id="UP000027265">
    <property type="component" value="Unassembled WGS sequence"/>
</dbReference>
<evidence type="ECO:0000256" key="1">
    <source>
        <dbReference type="SAM" id="MobiDB-lite"/>
    </source>
</evidence>
<sequence length="361" mass="41228">MNALSRETYRFLALSTVSNPLVFSYLSSQQLKLITNYHASRSQTKQRSKIIPRKRVSFGLAPQADLIPKPTITAHRYPAKRLRAALGFHSDVSRYKKFRREVMGLAAQHLTMGETWRSQDPDKCKIFKEEALDRFHVFREFRDNWPIEYLATAGLKAYIKTRQRREGAQRDREDVNGSEDDYKDDEYDDNDEDDEDDEGDEQDNIMSPPPSKQPAPRNERPRRAVATSGFNSSSSSVPEPSPRASTSCPFSRPSPSNNTVKSMNNSGSTSCSQSASQFSYPPNSPRHFTTPVEEFLHSMKLKSAYPFFEDAGIKEEEDLEVFLSWEVERQRGLFDRVVDGKAMSWLQVSQLQNALGHGLRK</sequence>
<accession>A0A067Q8P3</accession>
<dbReference type="HOGENOM" id="CLU_897328_0_0_1"/>
<dbReference type="EMBL" id="KL197716">
    <property type="protein sequence ID" value="KDQ58936.1"/>
    <property type="molecule type" value="Genomic_DNA"/>
</dbReference>
<protein>
    <submittedName>
        <fullName evidence="2">Uncharacterized protein</fullName>
    </submittedName>
</protein>
<feature type="compositionally biased region" description="Basic and acidic residues" evidence="1">
    <location>
        <begin position="164"/>
        <end position="175"/>
    </location>
</feature>
<keyword evidence="3" id="KW-1185">Reference proteome</keyword>
<gene>
    <name evidence="2" type="ORF">JAAARDRAFT_33658</name>
</gene>
<feature type="compositionally biased region" description="Low complexity" evidence="1">
    <location>
        <begin position="262"/>
        <end position="279"/>
    </location>
</feature>